<keyword evidence="2" id="KW-0808">Transferase</keyword>
<keyword evidence="2" id="KW-0489">Methyltransferase</keyword>
<organism evidence="2 3">
    <name type="scientific">Parenemella sanctibonifatiensis</name>
    <dbReference type="NCBI Taxonomy" id="2016505"/>
    <lineage>
        <taxon>Bacteria</taxon>
        <taxon>Bacillati</taxon>
        <taxon>Actinomycetota</taxon>
        <taxon>Actinomycetes</taxon>
        <taxon>Propionibacteriales</taxon>
        <taxon>Propionibacteriaceae</taxon>
        <taxon>Parenemella</taxon>
    </lineage>
</organism>
<accession>A0A255E8S6</accession>
<gene>
    <name evidence="2" type="ORF">CGZ92_06895</name>
</gene>
<dbReference type="SUPFAM" id="SSF159894">
    <property type="entry name" value="YgaC/TfoX-N like"/>
    <property type="match status" value="1"/>
</dbReference>
<dbReference type="Proteomes" id="UP000216533">
    <property type="component" value="Unassembled WGS sequence"/>
</dbReference>
<name>A0A255E8S6_9ACTN</name>
<dbReference type="EMBL" id="NMVI01000015">
    <property type="protein sequence ID" value="OYN87974.1"/>
    <property type="molecule type" value="Genomic_DNA"/>
</dbReference>
<dbReference type="Pfam" id="PF04993">
    <property type="entry name" value="TfoX_N"/>
    <property type="match status" value="1"/>
</dbReference>
<sequence>MAVDRALAEQVRTLLAEENPTEKSMFGGLAFLVAGHMTVAVGDDGLLVRVDPDATWPTTDPRASEAMPGRPMRNWRSFDVDADTEDLADLVAHALAQVRQLPPKG</sequence>
<dbReference type="AlphaFoldDB" id="A0A255E8S6"/>
<evidence type="ECO:0000313" key="2">
    <source>
        <dbReference type="EMBL" id="OYN87974.1"/>
    </source>
</evidence>
<feature type="domain" description="TfoX N-terminal" evidence="1">
    <location>
        <begin position="21"/>
        <end position="96"/>
    </location>
</feature>
<dbReference type="GO" id="GO:0008168">
    <property type="term" value="F:methyltransferase activity"/>
    <property type="evidence" value="ECO:0007669"/>
    <property type="project" value="UniProtKB-KW"/>
</dbReference>
<dbReference type="GO" id="GO:0032259">
    <property type="term" value="P:methylation"/>
    <property type="evidence" value="ECO:0007669"/>
    <property type="project" value="UniProtKB-KW"/>
</dbReference>
<comment type="caution">
    <text evidence="2">The sequence shown here is derived from an EMBL/GenBank/DDBJ whole genome shotgun (WGS) entry which is preliminary data.</text>
</comment>
<dbReference type="InterPro" id="IPR007076">
    <property type="entry name" value="TfoX_N"/>
</dbReference>
<evidence type="ECO:0000313" key="3">
    <source>
        <dbReference type="Proteomes" id="UP000216533"/>
    </source>
</evidence>
<evidence type="ECO:0000259" key="1">
    <source>
        <dbReference type="Pfam" id="PF04993"/>
    </source>
</evidence>
<reference evidence="2 3" key="1">
    <citation type="submission" date="2017-07" db="EMBL/GenBank/DDBJ databases">
        <title>Draft whole genome sequences of clinical Proprionibacteriaceae strains.</title>
        <authorList>
            <person name="Bernier A.-M."/>
            <person name="Bernard K."/>
            <person name="Domingo M.-C."/>
        </authorList>
    </citation>
    <scope>NUCLEOTIDE SEQUENCE [LARGE SCALE GENOMIC DNA]</scope>
    <source>
        <strain evidence="2 3">NML 160184</strain>
    </source>
</reference>
<protein>
    <submittedName>
        <fullName evidence="2">RNA methyltransferase</fullName>
    </submittedName>
</protein>
<proteinExistence type="predicted"/>
<dbReference type="RefSeq" id="WP_094450639.1">
    <property type="nucleotide sequence ID" value="NZ_NMVI01000015.1"/>
</dbReference>